<dbReference type="Proteomes" id="UP000485058">
    <property type="component" value="Unassembled WGS sequence"/>
</dbReference>
<accession>A0A699ZM05</accession>
<feature type="non-terminal residue" evidence="2">
    <location>
        <position position="1"/>
    </location>
</feature>
<name>A0A699ZM05_HAELA</name>
<proteinExistence type="predicted"/>
<evidence type="ECO:0000256" key="1">
    <source>
        <dbReference type="SAM" id="MobiDB-lite"/>
    </source>
</evidence>
<protein>
    <submittedName>
        <fullName evidence="2">Uncharacterized protein</fullName>
    </submittedName>
</protein>
<dbReference type="EMBL" id="BLLF01002215">
    <property type="protein sequence ID" value="GFH23201.1"/>
    <property type="molecule type" value="Genomic_DNA"/>
</dbReference>
<gene>
    <name evidence="2" type="ORF">HaLaN_20781</name>
</gene>
<comment type="caution">
    <text evidence="2">The sequence shown here is derived from an EMBL/GenBank/DDBJ whole genome shotgun (WGS) entry which is preliminary data.</text>
</comment>
<feature type="region of interest" description="Disordered" evidence="1">
    <location>
        <begin position="23"/>
        <end position="56"/>
    </location>
</feature>
<evidence type="ECO:0000313" key="2">
    <source>
        <dbReference type="EMBL" id="GFH23201.1"/>
    </source>
</evidence>
<dbReference type="AlphaFoldDB" id="A0A699ZM05"/>
<evidence type="ECO:0000313" key="3">
    <source>
        <dbReference type="Proteomes" id="UP000485058"/>
    </source>
</evidence>
<sequence length="56" mass="5456">MDVSRYNTDDGALPVRCAGAMMAGAGQPSPRSMSGAVFTGFAGASDSPATSATGNS</sequence>
<reference evidence="2 3" key="1">
    <citation type="submission" date="2020-02" db="EMBL/GenBank/DDBJ databases">
        <title>Draft genome sequence of Haematococcus lacustris strain NIES-144.</title>
        <authorList>
            <person name="Morimoto D."/>
            <person name="Nakagawa S."/>
            <person name="Yoshida T."/>
            <person name="Sawayama S."/>
        </authorList>
    </citation>
    <scope>NUCLEOTIDE SEQUENCE [LARGE SCALE GENOMIC DNA]</scope>
    <source>
        <strain evidence="2 3">NIES-144</strain>
    </source>
</reference>
<organism evidence="2 3">
    <name type="scientific">Haematococcus lacustris</name>
    <name type="common">Green alga</name>
    <name type="synonym">Haematococcus pluvialis</name>
    <dbReference type="NCBI Taxonomy" id="44745"/>
    <lineage>
        <taxon>Eukaryota</taxon>
        <taxon>Viridiplantae</taxon>
        <taxon>Chlorophyta</taxon>
        <taxon>core chlorophytes</taxon>
        <taxon>Chlorophyceae</taxon>
        <taxon>CS clade</taxon>
        <taxon>Chlamydomonadales</taxon>
        <taxon>Haematococcaceae</taxon>
        <taxon>Haematococcus</taxon>
    </lineage>
</organism>
<keyword evidence="3" id="KW-1185">Reference proteome</keyword>
<feature type="compositionally biased region" description="Polar residues" evidence="1">
    <location>
        <begin position="47"/>
        <end position="56"/>
    </location>
</feature>